<evidence type="ECO:0000313" key="1">
    <source>
        <dbReference type="EMBL" id="QMR43112.1"/>
    </source>
</evidence>
<dbReference type="Proteomes" id="UP000514462">
    <property type="component" value="Plasmid pRHBSTW-00938_2"/>
</dbReference>
<dbReference type="InterPro" id="IPR027056">
    <property type="entry name" value="Gluconate_2DH_su3"/>
</dbReference>
<protein>
    <submittedName>
        <fullName evidence="1">Gluconate 2-dehydrogenase subunit 3 family protein</fullName>
    </submittedName>
</protein>
<geneLocation type="plasmid" evidence="2">
    <name>prhbstw-00938_2</name>
</geneLocation>
<gene>
    <name evidence="1" type="ORF">HV331_26945</name>
</gene>
<dbReference type="RefSeq" id="WP_182015491.1">
    <property type="nucleotide sequence ID" value="NZ_CP055905.1"/>
</dbReference>
<evidence type="ECO:0000313" key="2">
    <source>
        <dbReference type="Proteomes" id="UP000514462"/>
    </source>
</evidence>
<name>A0AAP9R210_KLEAE</name>
<dbReference type="EMBL" id="CP055905">
    <property type="protein sequence ID" value="QMR43112.1"/>
    <property type="molecule type" value="Genomic_DNA"/>
</dbReference>
<organism evidence="1 2">
    <name type="scientific">Klebsiella aerogenes</name>
    <name type="common">Enterobacter aerogenes</name>
    <dbReference type="NCBI Taxonomy" id="548"/>
    <lineage>
        <taxon>Bacteria</taxon>
        <taxon>Pseudomonadati</taxon>
        <taxon>Pseudomonadota</taxon>
        <taxon>Gammaproteobacteria</taxon>
        <taxon>Enterobacterales</taxon>
        <taxon>Enterobacteriaceae</taxon>
        <taxon>Klebsiella/Raoultella group</taxon>
        <taxon>Klebsiella</taxon>
    </lineage>
</organism>
<sequence>MPEEINKKRQARRFFLRQTLSLIPMSILIPDIVSAKASLPADKTQKILDYIPTFFNAIEWAFIISAIDQLIPDDDNGPGGVYERVPQFIDKQMETPYGWGHLWYMHPPFEDGIPEMGYQSHLVPRDIYREGIKMIDQYCHDEYGTYFSHLSAPKKSQIMKDLEQNKISNDSISGQLFFNQLLDNAHEGFLSDPIHGGNRTMASWHLIGFPGSRADYLDTVNSPGKVYPYGPVGIARKRSTQNEQ</sequence>
<keyword evidence="1" id="KW-0614">Plasmid</keyword>
<dbReference type="Pfam" id="PF13618">
    <property type="entry name" value="Gluconate_2-dh3"/>
    <property type="match status" value="1"/>
</dbReference>
<reference evidence="2" key="1">
    <citation type="submission" date="2020-06" db="EMBL/GenBank/DDBJ databases">
        <title>REHAB project genomes.</title>
        <authorList>
            <person name="Shaw L.P."/>
        </authorList>
    </citation>
    <scope>NUCLEOTIDE SEQUENCE [LARGE SCALE GENOMIC DNA]</scope>
    <source>
        <strain evidence="2">RHBSTW-00938</strain>
        <plasmid evidence="2">prhbstw-00938_2</plasmid>
    </source>
</reference>
<dbReference type="AlphaFoldDB" id="A0AAP9R210"/>
<proteinExistence type="predicted"/>
<accession>A0AAP9R210</accession>